<dbReference type="EMBL" id="CP046313">
    <property type="protein sequence ID" value="QGS07409.1"/>
    <property type="molecule type" value="Genomic_DNA"/>
</dbReference>
<name>A0ABX6FFX9_9BACL</name>
<protein>
    <submittedName>
        <fullName evidence="1">Uncharacterized protein</fullName>
    </submittedName>
</protein>
<organism evidence="1 2">
    <name type="scientific">Gemella sanguinis</name>
    <dbReference type="NCBI Taxonomy" id="84135"/>
    <lineage>
        <taxon>Bacteria</taxon>
        <taxon>Bacillati</taxon>
        <taxon>Bacillota</taxon>
        <taxon>Bacilli</taxon>
        <taxon>Bacillales</taxon>
        <taxon>Gemellaceae</taxon>
        <taxon>Gemella</taxon>
    </lineage>
</organism>
<sequence>MGDIKTTELDYKNISEDIYDINDNSINKTVVKDRYKVLAVKDNKNNGMQSMAVAPEDSKGEIEIL</sequence>
<proteinExistence type="predicted"/>
<evidence type="ECO:0000313" key="2">
    <source>
        <dbReference type="Proteomes" id="UP000427636"/>
    </source>
</evidence>
<dbReference type="RefSeq" id="WP_006363966.1">
    <property type="nucleotide sequence ID" value="NZ_CP046313.1"/>
</dbReference>
<reference evidence="1 2" key="1">
    <citation type="submission" date="2019-11" db="EMBL/GenBank/DDBJ databases">
        <title>FDA dAtabase for Regulatory Grade micrObial Sequences (FDA-ARGOS): Supporting development and validation of Infectious Disease Dx tests.</title>
        <authorList>
            <person name="Turner S."/>
            <person name="Byrd R."/>
            <person name="Tallon L."/>
            <person name="Sadzewicz L."/>
            <person name="Vavikolanu K."/>
            <person name="Mehta A."/>
            <person name="Aluvathingal J."/>
            <person name="Nadendla S."/>
            <person name="Myers T."/>
            <person name="Yan Y."/>
            <person name="Sichtig H."/>
        </authorList>
    </citation>
    <scope>NUCLEOTIDE SEQUENCE [LARGE SCALE GENOMIC DNA]</scope>
    <source>
        <strain evidence="1 2">FDAARGOS_742</strain>
    </source>
</reference>
<dbReference type="GeneID" id="84802314"/>
<gene>
    <name evidence="1" type="ORF">FOC50_03475</name>
</gene>
<evidence type="ECO:0000313" key="1">
    <source>
        <dbReference type="EMBL" id="QGS07409.1"/>
    </source>
</evidence>
<dbReference type="Proteomes" id="UP000427636">
    <property type="component" value="Chromosome"/>
</dbReference>
<keyword evidence="2" id="KW-1185">Reference proteome</keyword>
<accession>A0ABX6FFX9</accession>